<organism evidence="3 4">
    <name type="scientific">Podospora aff. communis PSN243</name>
    <dbReference type="NCBI Taxonomy" id="3040156"/>
    <lineage>
        <taxon>Eukaryota</taxon>
        <taxon>Fungi</taxon>
        <taxon>Dikarya</taxon>
        <taxon>Ascomycota</taxon>
        <taxon>Pezizomycotina</taxon>
        <taxon>Sordariomycetes</taxon>
        <taxon>Sordariomycetidae</taxon>
        <taxon>Sordariales</taxon>
        <taxon>Podosporaceae</taxon>
        <taxon>Podospora</taxon>
    </lineage>
</organism>
<accession>A0AAV9GWJ6</accession>
<evidence type="ECO:0000256" key="1">
    <source>
        <dbReference type="SAM" id="SignalP"/>
    </source>
</evidence>
<feature type="domain" description="DJ-1/PfpI" evidence="2">
    <location>
        <begin position="33"/>
        <end position="213"/>
    </location>
</feature>
<dbReference type="Proteomes" id="UP001321760">
    <property type="component" value="Unassembled WGS sequence"/>
</dbReference>
<dbReference type="EMBL" id="MU865930">
    <property type="protein sequence ID" value="KAK4450936.1"/>
    <property type="molecule type" value="Genomic_DNA"/>
</dbReference>
<gene>
    <name evidence="3" type="ORF">QBC34DRAFT_447901</name>
</gene>
<comment type="caution">
    <text evidence="3">The sequence shown here is derived from an EMBL/GenBank/DDBJ whole genome shotgun (WGS) entry which is preliminary data.</text>
</comment>
<keyword evidence="4" id="KW-1185">Reference proteome</keyword>
<dbReference type="PANTHER" id="PTHR43130">
    <property type="entry name" value="ARAC-FAMILY TRANSCRIPTIONAL REGULATOR"/>
    <property type="match status" value="1"/>
</dbReference>
<keyword evidence="1" id="KW-0732">Signal</keyword>
<dbReference type="SUPFAM" id="SSF52317">
    <property type="entry name" value="Class I glutamine amidotransferase-like"/>
    <property type="match status" value="1"/>
</dbReference>
<name>A0AAV9GWJ6_9PEZI</name>
<feature type="signal peptide" evidence="1">
    <location>
        <begin position="1"/>
        <end position="22"/>
    </location>
</feature>
<proteinExistence type="predicted"/>
<dbReference type="CDD" id="cd03139">
    <property type="entry name" value="GATase1_PfpI_2"/>
    <property type="match status" value="1"/>
</dbReference>
<dbReference type="InterPro" id="IPR029062">
    <property type="entry name" value="Class_I_gatase-like"/>
</dbReference>
<dbReference type="InterPro" id="IPR052158">
    <property type="entry name" value="INH-QAR"/>
</dbReference>
<evidence type="ECO:0000259" key="2">
    <source>
        <dbReference type="Pfam" id="PF01965"/>
    </source>
</evidence>
<evidence type="ECO:0000313" key="4">
    <source>
        <dbReference type="Proteomes" id="UP001321760"/>
    </source>
</evidence>
<dbReference type="PANTHER" id="PTHR43130:SF15">
    <property type="entry name" value="THIJ_PFPI FAMILY PROTEIN (AFU_ORTHOLOGUE AFUA_5G14240)"/>
    <property type="match status" value="1"/>
</dbReference>
<dbReference type="Gene3D" id="3.40.50.880">
    <property type="match status" value="1"/>
</dbReference>
<dbReference type="AlphaFoldDB" id="A0AAV9GWJ6"/>
<evidence type="ECO:0000313" key="3">
    <source>
        <dbReference type="EMBL" id="KAK4450936.1"/>
    </source>
</evidence>
<dbReference type="InterPro" id="IPR002818">
    <property type="entry name" value="DJ-1/PfpI"/>
</dbReference>
<protein>
    <submittedName>
        <fullName evidence="3">DJ-1/PfpI family protein</fullName>
    </submittedName>
</protein>
<reference evidence="3" key="2">
    <citation type="submission" date="2023-05" db="EMBL/GenBank/DDBJ databases">
        <authorList>
            <consortium name="Lawrence Berkeley National Laboratory"/>
            <person name="Steindorff A."/>
            <person name="Hensen N."/>
            <person name="Bonometti L."/>
            <person name="Westerberg I."/>
            <person name="Brannstrom I.O."/>
            <person name="Guillou S."/>
            <person name="Cros-Aarteil S."/>
            <person name="Calhoun S."/>
            <person name="Haridas S."/>
            <person name="Kuo A."/>
            <person name="Mondo S."/>
            <person name="Pangilinan J."/>
            <person name="Riley R."/>
            <person name="Labutti K."/>
            <person name="Andreopoulos B."/>
            <person name="Lipzen A."/>
            <person name="Chen C."/>
            <person name="Yanf M."/>
            <person name="Daum C."/>
            <person name="Ng V."/>
            <person name="Clum A."/>
            <person name="Ohm R."/>
            <person name="Martin F."/>
            <person name="Silar P."/>
            <person name="Natvig D."/>
            <person name="Lalanne C."/>
            <person name="Gautier V."/>
            <person name="Ament-Velasquez S.L."/>
            <person name="Kruys A."/>
            <person name="Hutchinson M.I."/>
            <person name="Powell A.J."/>
            <person name="Barry K."/>
            <person name="Miller A.N."/>
            <person name="Grigoriev I.V."/>
            <person name="Debuchy R."/>
            <person name="Gladieux P."/>
            <person name="Thoren M.H."/>
            <person name="Johannesson H."/>
        </authorList>
    </citation>
    <scope>NUCLEOTIDE SEQUENCE</scope>
    <source>
        <strain evidence="3">PSN243</strain>
    </source>
</reference>
<dbReference type="Pfam" id="PF01965">
    <property type="entry name" value="DJ-1_PfpI"/>
    <property type="match status" value="1"/>
</dbReference>
<reference evidence="3" key="1">
    <citation type="journal article" date="2023" name="Mol. Phylogenet. Evol.">
        <title>Genome-scale phylogeny and comparative genomics of the fungal order Sordariales.</title>
        <authorList>
            <person name="Hensen N."/>
            <person name="Bonometti L."/>
            <person name="Westerberg I."/>
            <person name="Brannstrom I.O."/>
            <person name="Guillou S."/>
            <person name="Cros-Aarteil S."/>
            <person name="Calhoun S."/>
            <person name="Haridas S."/>
            <person name="Kuo A."/>
            <person name="Mondo S."/>
            <person name="Pangilinan J."/>
            <person name="Riley R."/>
            <person name="LaButti K."/>
            <person name="Andreopoulos B."/>
            <person name="Lipzen A."/>
            <person name="Chen C."/>
            <person name="Yan M."/>
            <person name="Daum C."/>
            <person name="Ng V."/>
            <person name="Clum A."/>
            <person name="Steindorff A."/>
            <person name="Ohm R.A."/>
            <person name="Martin F."/>
            <person name="Silar P."/>
            <person name="Natvig D.O."/>
            <person name="Lalanne C."/>
            <person name="Gautier V."/>
            <person name="Ament-Velasquez S.L."/>
            <person name="Kruys A."/>
            <person name="Hutchinson M.I."/>
            <person name="Powell A.J."/>
            <person name="Barry K."/>
            <person name="Miller A.N."/>
            <person name="Grigoriev I.V."/>
            <person name="Debuchy R."/>
            <person name="Gladieux P."/>
            <person name="Hiltunen Thoren M."/>
            <person name="Johannesson H."/>
        </authorList>
    </citation>
    <scope>NUCLEOTIDE SEQUENCE</scope>
    <source>
        <strain evidence="3">PSN243</strain>
    </source>
</reference>
<sequence>MAPKIATFFLRFLLLCSAGVWAQAYDPSKQLSVGIILFPGFQPLDVIGPLDIIMMLSASHNISLAMIGKEEGIVPGPSPPRRNEPPTAYPVRGPSIVATHSFVDAPKLDILLAPGGMGLRVLDENKDTWIQDFIASRYDELQYLVSVCTGAASLAQSGVLKGRRATTNKASWAWATQFGEGVNWVPTARWTEDGKVWTSSGVSAGIDMTYALFKRLMGAEAANRIMNAIEYTPHLNEHWDPFSLVHKVPGADASQQLGECVGPAGFEFKCS</sequence>
<feature type="chain" id="PRO_5043586421" evidence="1">
    <location>
        <begin position="23"/>
        <end position="271"/>
    </location>
</feature>